<keyword evidence="4" id="KW-1185">Reference proteome</keyword>
<feature type="region of interest" description="Disordered" evidence="1">
    <location>
        <begin position="28"/>
        <end position="53"/>
    </location>
</feature>
<accession>B3RTW7</accession>
<dbReference type="GO" id="GO:0034237">
    <property type="term" value="F:protein kinase A regulatory subunit binding"/>
    <property type="evidence" value="ECO:0000318"/>
    <property type="project" value="GO_Central"/>
</dbReference>
<evidence type="ECO:0000256" key="1">
    <source>
        <dbReference type="SAM" id="MobiDB-lite"/>
    </source>
</evidence>
<dbReference type="AlphaFoldDB" id="B3RTW7"/>
<dbReference type="HOGENOM" id="CLU_812169_0_0_1"/>
<sequence>MSDNTESIKPDTNDDDIIPLDSTILSTASEHGSSQSKTKRIDEVSLSTNGSTMSSLPLTFASDARNSEILITQDQSNMIETVTETDLSCPAEVPFSQELLYMAAALHEDQGLVCDEPNVSAEHGDKTSKRRKRKKAKREQPNYFISLRLYNRNIRQELSKIQGEMIAQDERLKFAAVSPAKIHITLFVMALNTDEEITKAEVALKSVEMELQEYVSQREQSSSISIESISHFNQGVVFAQVKDDVGFDMLKTIRAKVHKLFLEKNLANCDSKPFKPHVTIFKLSKNPKKLKKLGIAKLDPKTYESWKDHHFGIEKMRGLQLCSMLLPPENDGFYRCISTIDF</sequence>
<name>B3RTW7_TRIAD</name>
<dbReference type="InParanoid" id="B3RTW7"/>
<dbReference type="EMBL" id="DS985244">
    <property type="protein sequence ID" value="EDV25697.1"/>
    <property type="molecule type" value="Genomic_DNA"/>
</dbReference>
<evidence type="ECO:0000259" key="2">
    <source>
        <dbReference type="Pfam" id="PF10469"/>
    </source>
</evidence>
<dbReference type="InterPro" id="IPR019510">
    <property type="entry name" value="AKAP7-like_phosphoesterase"/>
</dbReference>
<organism evidence="3 4">
    <name type="scientific">Trichoplax adhaerens</name>
    <name type="common">Trichoplax reptans</name>
    <dbReference type="NCBI Taxonomy" id="10228"/>
    <lineage>
        <taxon>Eukaryota</taxon>
        <taxon>Metazoa</taxon>
        <taxon>Placozoa</taxon>
        <taxon>Uniplacotomia</taxon>
        <taxon>Trichoplacea</taxon>
        <taxon>Trichoplacidae</taxon>
        <taxon>Trichoplax</taxon>
    </lineage>
</organism>
<dbReference type="Proteomes" id="UP000009022">
    <property type="component" value="Unassembled WGS sequence"/>
</dbReference>
<dbReference type="GO" id="GO:0005829">
    <property type="term" value="C:cytosol"/>
    <property type="evidence" value="ECO:0000318"/>
    <property type="project" value="GO_Central"/>
</dbReference>
<reference evidence="3 4" key="1">
    <citation type="journal article" date="2008" name="Nature">
        <title>The Trichoplax genome and the nature of placozoans.</title>
        <authorList>
            <person name="Srivastava M."/>
            <person name="Begovic E."/>
            <person name="Chapman J."/>
            <person name="Putnam N.H."/>
            <person name="Hellsten U."/>
            <person name="Kawashima T."/>
            <person name="Kuo A."/>
            <person name="Mitros T."/>
            <person name="Salamov A."/>
            <person name="Carpenter M.L."/>
            <person name="Signorovitch A.Y."/>
            <person name="Moreno M.A."/>
            <person name="Kamm K."/>
            <person name="Grimwood J."/>
            <person name="Schmutz J."/>
            <person name="Shapiro H."/>
            <person name="Grigoriev I.V."/>
            <person name="Buss L.W."/>
            <person name="Schierwater B."/>
            <person name="Dellaporta S.L."/>
            <person name="Rokhsar D.S."/>
        </authorList>
    </citation>
    <scope>NUCLEOTIDE SEQUENCE [LARGE SCALE GENOMIC DNA]</scope>
    <source>
        <strain evidence="3 4">Grell-BS-1999</strain>
    </source>
</reference>
<evidence type="ECO:0000313" key="3">
    <source>
        <dbReference type="EMBL" id="EDV25697.1"/>
    </source>
</evidence>
<evidence type="ECO:0000313" key="4">
    <source>
        <dbReference type="Proteomes" id="UP000009022"/>
    </source>
</evidence>
<proteinExistence type="predicted"/>
<dbReference type="KEGG" id="tad:TRIADDRAFT_56071"/>
<dbReference type="GeneID" id="6752943"/>
<dbReference type="FunCoup" id="B3RTW7">
    <property type="interactions" value="349"/>
</dbReference>
<dbReference type="OrthoDB" id="277832at2759"/>
<feature type="compositionally biased region" description="Basic residues" evidence="1">
    <location>
        <begin position="128"/>
        <end position="137"/>
    </location>
</feature>
<dbReference type="CTD" id="6752943"/>
<feature type="domain" description="A-kinase anchor protein 7-like phosphoesterase" evidence="2">
    <location>
        <begin position="141"/>
        <end position="342"/>
    </location>
</feature>
<dbReference type="InterPro" id="IPR009097">
    <property type="entry name" value="Cyclic_Pdiesterase"/>
</dbReference>
<dbReference type="OMA" id="GDHSECC"/>
<dbReference type="Gene3D" id="3.90.1140.10">
    <property type="entry name" value="Cyclic phosphodiesterase"/>
    <property type="match status" value="1"/>
</dbReference>
<feature type="region of interest" description="Disordered" evidence="1">
    <location>
        <begin position="116"/>
        <end position="138"/>
    </location>
</feature>
<protein>
    <recommendedName>
        <fullName evidence="2">A-kinase anchor protein 7-like phosphoesterase domain-containing protein</fullName>
    </recommendedName>
</protein>
<gene>
    <name evidence="3" type="ORF">TRIADDRAFT_56071</name>
</gene>
<dbReference type="PANTHER" id="PTHR15934:SF2">
    <property type="entry name" value="A-KINASE ANCHOR PROTEIN 7-LIKE PHOSPHOESTERASE DOMAIN-CONTAINING PROTEIN"/>
    <property type="match status" value="1"/>
</dbReference>
<dbReference type="PANTHER" id="PTHR15934">
    <property type="entry name" value="RNA 2',3'-CYCLIC PHOSPHODIESTERASE"/>
    <property type="match status" value="1"/>
</dbReference>
<dbReference type="Pfam" id="PF10469">
    <property type="entry name" value="AKAP7_NLS"/>
    <property type="match status" value="1"/>
</dbReference>
<dbReference type="PhylomeDB" id="B3RTW7"/>
<dbReference type="RefSeq" id="XP_002111730.1">
    <property type="nucleotide sequence ID" value="XM_002111694.1"/>
</dbReference>
<dbReference type="STRING" id="10228.B3RTW7"/>
<dbReference type="InterPro" id="IPR052641">
    <property type="entry name" value="AKAP7_isoform_gamma"/>
</dbReference>
<dbReference type="SUPFAM" id="SSF55144">
    <property type="entry name" value="LigT-like"/>
    <property type="match status" value="1"/>
</dbReference>
<dbReference type="eggNOG" id="KOG2814">
    <property type="taxonomic scope" value="Eukaryota"/>
</dbReference>